<evidence type="ECO:0000313" key="3">
    <source>
        <dbReference type="EMBL" id="TDZ31728.1"/>
    </source>
</evidence>
<sequence>MLFLSLLVPFMILLEGAVRAKALPQVYLDLTFEEFAQKVSELAQLSANASSTLNNDDDDDDDDHYHDHDHDRRRRRRHDASIQKRAPVGGEINNSPVTQVIIEDLAARCVAAFGAGYRPLSGKVNTDTQIKISCSVDGSIARDTNYDCPPSEAAATIVGHNFRNSIATFGYCGARIKINSRDDFGSVTTYFGSWFPEPPNSPGSYNDYVALAGDQKGSFVFGSTSFKNSGSGHSWSCLACPGGLLKITTRVITFAVGVSRKN</sequence>
<dbReference type="EMBL" id="QAPG01000096">
    <property type="protein sequence ID" value="TDZ31728.1"/>
    <property type="molecule type" value="Genomic_DNA"/>
</dbReference>
<dbReference type="AlphaFoldDB" id="A0A4R8Q1B5"/>
<name>A0A4R8Q1B5_9PEZI</name>
<protein>
    <recommendedName>
        <fullName evidence="5">Secreted in xylem 1 protein</fullName>
    </recommendedName>
</protein>
<keyword evidence="2" id="KW-0732">Signal</keyword>
<evidence type="ECO:0000313" key="4">
    <source>
        <dbReference type="Proteomes" id="UP000295083"/>
    </source>
</evidence>
<comment type="caution">
    <text evidence="3">The sequence shown here is derived from an EMBL/GenBank/DDBJ whole genome shotgun (WGS) entry which is preliminary data.</text>
</comment>
<gene>
    <name evidence="3" type="ORF">C8035_v001286</name>
</gene>
<dbReference type="Proteomes" id="UP000295083">
    <property type="component" value="Unassembled WGS sequence"/>
</dbReference>
<feature type="chain" id="PRO_5020658543" description="Secreted in xylem 1 protein" evidence="2">
    <location>
        <begin position="23"/>
        <end position="262"/>
    </location>
</feature>
<evidence type="ECO:0000256" key="1">
    <source>
        <dbReference type="SAM" id="MobiDB-lite"/>
    </source>
</evidence>
<reference evidence="3 4" key="1">
    <citation type="submission" date="2018-11" db="EMBL/GenBank/DDBJ databases">
        <title>Genome sequence and assembly of Colletotrichum spinosum.</title>
        <authorList>
            <person name="Gan P."/>
            <person name="Shirasu K."/>
        </authorList>
    </citation>
    <scope>NUCLEOTIDE SEQUENCE [LARGE SCALE GENOMIC DNA]</scope>
    <source>
        <strain evidence="3 4">CBS 515.97</strain>
    </source>
</reference>
<feature type="signal peptide" evidence="2">
    <location>
        <begin position="1"/>
        <end position="22"/>
    </location>
</feature>
<proteinExistence type="predicted"/>
<accession>A0A4R8Q1B5</accession>
<evidence type="ECO:0000256" key="2">
    <source>
        <dbReference type="SAM" id="SignalP"/>
    </source>
</evidence>
<organism evidence="3 4">
    <name type="scientific">Colletotrichum spinosum</name>
    <dbReference type="NCBI Taxonomy" id="1347390"/>
    <lineage>
        <taxon>Eukaryota</taxon>
        <taxon>Fungi</taxon>
        <taxon>Dikarya</taxon>
        <taxon>Ascomycota</taxon>
        <taxon>Pezizomycotina</taxon>
        <taxon>Sordariomycetes</taxon>
        <taxon>Hypocreomycetidae</taxon>
        <taxon>Glomerellales</taxon>
        <taxon>Glomerellaceae</taxon>
        <taxon>Colletotrichum</taxon>
        <taxon>Colletotrichum orbiculare species complex</taxon>
    </lineage>
</organism>
<evidence type="ECO:0008006" key="5">
    <source>
        <dbReference type="Google" id="ProtNLM"/>
    </source>
</evidence>
<feature type="region of interest" description="Disordered" evidence="1">
    <location>
        <begin position="50"/>
        <end position="93"/>
    </location>
</feature>
<keyword evidence="4" id="KW-1185">Reference proteome</keyword>